<dbReference type="InterPro" id="IPR009784">
    <property type="entry name" value="DUF1349"/>
</dbReference>
<keyword evidence="2" id="KW-1185">Reference proteome</keyword>
<dbReference type="Proteomes" id="UP001203852">
    <property type="component" value="Unassembled WGS sequence"/>
</dbReference>
<dbReference type="SUPFAM" id="SSF49899">
    <property type="entry name" value="Concanavalin A-like lectins/glucanases"/>
    <property type="match status" value="1"/>
</dbReference>
<dbReference type="PANTHER" id="PTHR35332">
    <property type="entry name" value="REGULATION OF ENOLASE PROTEIN 1"/>
    <property type="match status" value="1"/>
</dbReference>
<gene>
    <name evidence="1" type="ORF">EDD36DRAFT_448494</name>
</gene>
<evidence type="ECO:0000313" key="1">
    <source>
        <dbReference type="EMBL" id="KAI1608552.1"/>
    </source>
</evidence>
<dbReference type="Pfam" id="PF07081">
    <property type="entry name" value="DUF1349"/>
    <property type="match status" value="1"/>
</dbReference>
<comment type="caution">
    <text evidence="1">The sequence shown here is derived from an EMBL/GenBank/DDBJ whole genome shotgun (WGS) entry which is preliminary data.</text>
</comment>
<dbReference type="PANTHER" id="PTHR35332:SF2">
    <property type="entry name" value="REGULATION OF ENOLASE PROTEIN 1"/>
    <property type="match status" value="1"/>
</dbReference>
<sequence>MLNTYIPSRHCQRMIDTYRSLKMASNFSSINFEHKIPDLKGSFDITCPPSTDIWDKPPSTHSFNAPIIYQATTKDALKSAKVTVSASWKDKYDQGGLCLVIKSSDTVRWVKTGIEFVNGQSNVSTVAKDRWSDWSLRPLLSESSKEATIEIESADDGSLWVWLLSSDGQRSPLREVTWWGDLDGQTECDIGVYAAKPAPHGEKDDLVVHFDGLDIQTS</sequence>
<proteinExistence type="predicted"/>
<protein>
    <submittedName>
        <fullName evidence="1">Uncharacterized protein</fullName>
    </submittedName>
</protein>
<name>A0AAN6DNU2_9EURO</name>
<dbReference type="Gene3D" id="2.60.120.200">
    <property type="match status" value="1"/>
</dbReference>
<accession>A0AAN6DNU2</accession>
<evidence type="ECO:0000313" key="2">
    <source>
        <dbReference type="Proteomes" id="UP001203852"/>
    </source>
</evidence>
<dbReference type="EMBL" id="MU404363">
    <property type="protein sequence ID" value="KAI1608552.1"/>
    <property type="molecule type" value="Genomic_DNA"/>
</dbReference>
<organism evidence="1 2">
    <name type="scientific">Exophiala viscosa</name>
    <dbReference type="NCBI Taxonomy" id="2486360"/>
    <lineage>
        <taxon>Eukaryota</taxon>
        <taxon>Fungi</taxon>
        <taxon>Dikarya</taxon>
        <taxon>Ascomycota</taxon>
        <taxon>Pezizomycotina</taxon>
        <taxon>Eurotiomycetes</taxon>
        <taxon>Chaetothyriomycetidae</taxon>
        <taxon>Chaetothyriales</taxon>
        <taxon>Herpotrichiellaceae</taxon>
        <taxon>Exophiala</taxon>
    </lineage>
</organism>
<reference evidence="1" key="1">
    <citation type="journal article" date="2022" name="bioRxiv">
        <title>Deciphering the potential niche of two novel black yeast fungi from a biological soil crust based on their genomes, phenotypes, and melanin regulation.</title>
        <authorList>
            <consortium name="DOE Joint Genome Institute"/>
            <person name="Carr E.C."/>
            <person name="Barton Q."/>
            <person name="Grambo S."/>
            <person name="Sullivan M."/>
            <person name="Renfro C.M."/>
            <person name="Kuo A."/>
            <person name="Pangilinan J."/>
            <person name="Lipzen A."/>
            <person name="Keymanesh K."/>
            <person name="Savage E."/>
            <person name="Barry K."/>
            <person name="Grigoriev I.V."/>
            <person name="Riekhof W.R."/>
            <person name="Harris S.S."/>
        </authorList>
    </citation>
    <scope>NUCLEOTIDE SEQUENCE</scope>
    <source>
        <strain evidence="1">JF 03-4F</strain>
    </source>
</reference>
<dbReference type="AlphaFoldDB" id="A0AAN6DNU2"/>
<dbReference type="InterPro" id="IPR013320">
    <property type="entry name" value="ConA-like_dom_sf"/>
</dbReference>